<sequence length="85" mass="8448">MAAAAAERSALVGWGDLVGEGASRRVEVEDEDADFGGAAVAGDVGVDGAARLTEDVAAGVFGGAAFEVGGSRVPRVTSTNRVPSW</sequence>
<evidence type="ECO:0000313" key="1">
    <source>
        <dbReference type="EMBL" id="GGN98388.1"/>
    </source>
</evidence>
<dbReference type="Proteomes" id="UP000658127">
    <property type="component" value="Unassembled WGS sequence"/>
</dbReference>
<gene>
    <name evidence="1" type="ORF">GCM10011610_65300</name>
</gene>
<keyword evidence="2" id="KW-1185">Reference proteome</keyword>
<proteinExistence type="predicted"/>
<dbReference type="EMBL" id="BMNE01000012">
    <property type="protein sequence ID" value="GGN98388.1"/>
    <property type="molecule type" value="Genomic_DNA"/>
</dbReference>
<name>A0ABQ2L0V2_9NOCA</name>
<evidence type="ECO:0000313" key="2">
    <source>
        <dbReference type="Proteomes" id="UP000658127"/>
    </source>
</evidence>
<reference evidence="2" key="1">
    <citation type="journal article" date="2019" name="Int. J. Syst. Evol. Microbiol.">
        <title>The Global Catalogue of Microorganisms (GCM) 10K type strain sequencing project: providing services to taxonomists for standard genome sequencing and annotation.</title>
        <authorList>
            <consortium name="The Broad Institute Genomics Platform"/>
            <consortium name="The Broad Institute Genome Sequencing Center for Infectious Disease"/>
            <person name="Wu L."/>
            <person name="Ma J."/>
        </authorList>
    </citation>
    <scope>NUCLEOTIDE SEQUENCE [LARGE SCALE GENOMIC DNA]</scope>
    <source>
        <strain evidence="2">CGMCC 4.7329</strain>
    </source>
</reference>
<comment type="caution">
    <text evidence="1">The sequence shown here is derived from an EMBL/GenBank/DDBJ whole genome shotgun (WGS) entry which is preliminary data.</text>
</comment>
<protein>
    <submittedName>
        <fullName evidence="1">Uncharacterized protein</fullName>
    </submittedName>
</protein>
<organism evidence="1 2">
    <name type="scientific">Nocardia rhizosphaerihabitans</name>
    <dbReference type="NCBI Taxonomy" id="1691570"/>
    <lineage>
        <taxon>Bacteria</taxon>
        <taxon>Bacillati</taxon>
        <taxon>Actinomycetota</taxon>
        <taxon>Actinomycetes</taxon>
        <taxon>Mycobacteriales</taxon>
        <taxon>Nocardiaceae</taxon>
        <taxon>Nocardia</taxon>
    </lineage>
</organism>
<accession>A0ABQ2L0V2</accession>